<feature type="transmembrane region" description="Helical" evidence="10">
    <location>
        <begin position="72"/>
        <end position="93"/>
    </location>
</feature>
<feature type="domain" description="G-protein coupled receptors family 3 profile" evidence="11">
    <location>
        <begin position="72"/>
        <end position="354"/>
    </location>
</feature>
<feature type="compositionally biased region" description="Polar residues" evidence="9">
    <location>
        <begin position="649"/>
        <end position="658"/>
    </location>
</feature>
<evidence type="ECO:0000256" key="2">
    <source>
        <dbReference type="ARBA" id="ARBA00022692"/>
    </source>
</evidence>
<evidence type="ECO:0000256" key="7">
    <source>
        <dbReference type="ARBA" id="ARBA00023180"/>
    </source>
</evidence>
<dbReference type="PRINTS" id="PR01177">
    <property type="entry name" value="GABAB1RECPTR"/>
</dbReference>
<feature type="region of interest" description="Disordered" evidence="9">
    <location>
        <begin position="409"/>
        <end position="439"/>
    </location>
</feature>
<keyword evidence="13" id="KW-1185">Reference proteome</keyword>
<dbReference type="PROSITE" id="PS50259">
    <property type="entry name" value="G_PROTEIN_RECEP_F3_4"/>
    <property type="match status" value="1"/>
</dbReference>
<feature type="transmembrane region" description="Helical" evidence="10">
    <location>
        <begin position="113"/>
        <end position="134"/>
    </location>
</feature>
<dbReference type="PANTHER" id="PTHR10519:SF74">
    <property type="entry name" value="GAMMA-AMINOBUTYRIC ACID TYPE B RECEPTOR SUBUNIT 2"/>
    <property type="match status" value="1"/>
</dbReference>
<keyword evidence="3 10" id="KW-1133">Transmembrane helix</keyword>
<feature type="compositionally biased region" description="Basic and acidic residues" evidence="9">
    <location>
        <begin position="535"/>
        <end position="556"/>
    </location>
</feature>
<evidence type="ECO:0000256" key="10">
    <source>
        <dbReference type="SAM" id="Phobius"/>
    </source>
</evidence>
<feature type="transmembrane region" description="Helical" evidence="10">
    <location>
        <begin position="188"/>
        <end position="209"/>
    </location>
</feature>
<evidence type="ECO:0000313" key="12">
    <source>
        <dbReference type="EMBL" id="KAJ8984162.1"/>
    </source>
</evidence>
<comment type="caution">
    <text evidence="12">The sequence shown here is derived from an EMBL/GenBank/DDBJ whole genome shotgun (WGS) entry which is preliminary data.</text>
</comment>
<dbReference type="Pfam" id="PF00003">
    <property type="entry name" value="7tm_3"/>
    <property type="match status" value="1"/>
</dbReference>
<keyword evidence="6" id="KW-0675">Receptor</keyword>
<accession>A0ABQ9K241</accession>
<feature type="transmembrane region" description="Helical" evidence="10">
    <location>
        <begin position="246"/>
        <end position="267"/>
    </location>
</feature>
<evidence type="ECO:0000256" key="4">
    <source>
        <dbReference type="ARBA" id="ARBA00023040"/>
    </source>
</evidence>
<name>A0ABQ9K241_9CUCU</name>
<evidence type="ECO:0000256" key="6">
    <source>
        <dbReference type="ARBA" id="ARBA00023170"/>
    </source>
</evidence>
<evidence type="ECO:0000259" key="11">
    <source>
        <dbReference type="PROSITE" id="PS50259"/>
    </source>
</evidence>
<evidence type="ECO:0000256" key="8">
    <source>
        <dbReference type="ARBA" id="ARBA00023224"/>
    </source>
</evidence>
<dbReference type="Gene3D" id="3.40.50.2300">
    <property type="match status" value="1"/>
</dbReference>
<evidence type="ECO:0000256" key="9">
    <source>
        <dbReference type="SAM" id="MobiDB-lite"/>
    </source>
</evidence>
<evidence type="ECO:0000256" key="5">
    <source>
        <dbReference type="ARBA" id="ARBA00023136"/>
    </source>
</evidence>
<dbReference type="PRINTS" id="PR01176">
    <property type="entry name" value="GABABRECEPTR"/>
</dbReference>
<dbReference type="Proteomes" id="UP001162164">
    <property type="component" value="Unassembled WGS sequence"/>
</dbReference>
<comment type="subcellular location">
    <subcellularLocation>
        <location evidence="1">Membrane</location>
        <topology evidence="1">Multi-pass membrane protein</topology>
    </subcellularLocation>
</comment>
<keyword evidence="7" id="KW-0325">Glycoprotein</keyword>
<dbReference type="InterPro" id="IPR002455">
    <property type="entry name" value="GPCR3_GABA-B"/>
</dbReference>
<proteinExistence type="predicted"/>
<keyword evidence="2 10" id="KW-0812">Transmembrane</keyword>
<gene>
    <name evidence="12" type="ORF">NQ317_017814</name>
</gene>
<feature type="region of interest" description="Disordered" evidence="9">
    <location>
        <begin position="451"/>
        <end position="512"/>
    </location>
</feature>
<feature type="transmembrane region" description="Helical" evidence="10">
    <location>
        <begin position="287"/>
        <end position="305"/>
    </location>
</feature>
<dbReference type="EMBL" id="JAPWTJ010000045">
    <property type="protein sequence ID" value="KAJ8984162.1"/>
    <property type="molecule type" value="Genomic_DNA"/>
</dbReference>
<evidence type="ECO:0000313" key="13">
    <source>
        <dbReference type="Proteomes" id="UP001162164"/>
    </source>
</evidence>
<sequence length="751" mass="84413">MPAKQLLFTESRIHSTSQSRFQEGQEVKVGEYSAATQHLDLTLGAPLKWIGKHPPKDRTLVIIEHTRVNKTVYAILATLAVFGIIMAIVFLGFNIKYRNQRYIKMSSPQLNNLIIIGCMLTYTSIIFLGLDSGLSSIEAFPYICTARAWSLMAGFSLAFGAMFSKTWRVHSIFTDVKLNKKVIKDYQLFMVVGVLLFIDLVIMTTWQVADPFYRDTKQMERYPHPSNEDIIIIPENEYCASEHQTIFVGSIYAYKGLLMIFGAFLAWETRHVSIPALNDSRHVGLSVYNVAIMCICGAAVALVLVDHQDAMFLIIGVFVMFCTTATLWLVFVPKMLELRRNPGGSIDKRFRPTLRPMSKTRRNSSVSELETKLKDVKSLNSKFRKTLLDKESELQMLIRRLGSEARDILDSKTDSMSDNNRLSVPLIRKEPPSATETSDITSLCSLSSQDYASLHHQDSQKRKKLPGGESPKNEHPVQQNTPKTPEATHPPDTLRQINGTIAKPTPDHLRIDSNYNSVKEIIGEYENPPTLEPPGDTRKEDTLPRRAKTPTRDRRPSRTVADGDIIKKRRMSAKAETLSEQEAAGPRRVSIPSSRTTPKRKIEGGTHIVSKSELWDTGTQHRCKSHQKGRVSISQDGGKQTVTTTTITAPSRNATGTPAQREAGEIAHNQERDADQHMQPAVQQTGLLPEHAQRGRHKTDAAPPPRGTSQCTTQRRKKLLTERNKSQHNIDYSFGRSCPNISIKCDIVEYL</sequence>
<feature type="region of interest" description="Disordered" evidence="9">
    <location>
        <begin position="625"/>
        <end position="663"/>
    </location>
</feature>
<dbReference type="CDD" id="cd15294">
    <property type="entry name" value="7tmC_GABA-B-R2"/>
    <property type="match status" value="1"/>
</dbReference>
<dbReference type="PANTHER" id="PTHR10519">
    <property type="entry name" value="GABA-B RECEPTOR"/>
    <property type="match status" value="1"/>
</dbReference>
<feature type="transmembrane region" description="Helical" evidence="10">
    <location>
        <begin position="311"/>
        <end position="331"/>
    </location>
</feature>
<protein>
    <recommendedName>
        <fullName evidence="11">G-protein coupled receptors family 3 profile domain-containing protein</fullName>
    </recommendedName>
</protein>
<feature type="region of interest" description="Disordered" evidence="9">
    <location>
        <begin position="525"/>
        <end position="558"/>
    </location>
</feature>
<keyword evidence="4" id="KW-0297">G-protein coupled receptor</keyword>
<feature type="region of interest" description="Disordered" evidence="9">
    <location>
        <begin position="687"/>
        <end position="717"/>
    </location>
</feature>
<evidence type="ECO:0000256" key="1">
    <source>
        <dbReference type="ARBA" id="ARBA00004141"/>
    </source>
</evidence>
<feature type="region of interest" description="Disordered" evidence="9">
    <location>
        <begin position="572"/>
        <end position="601"/>
    </location>
</feature>
<feature type="transmembrane region" description="Helical" evidence="10">
    <location>
        <begin position="146"/>
        <end position="167"/>
    </location>
</feature>
<reference evidence="12" key="1">
    <citation type="journal article" date="2023" name="Insect Mol. Biol.">
        <title>Genome sequencing provides insights into the evolution of gene families encoding plant cell wall-degrading enzymes in longhorned beetles.</title>
        <authorList>
            <person name="Shin N.R."/>
            <person name="Okamura Y."/>
            <person name="Kirsch R."/>
            <person name="Pauchet Y."/>
        </authorList>
    </citation>
    <scope>NUCLEOTIDE SEQUENCE</scope>
    <source>
        <strain evidence="12">MMC_N1</strain>
    </source>
</reference>
<keyword evidence="5 10" id="KW-0472">Membrane</keyword>
<keyword evidence="8" id="KW-0807">Transducer</keyword>
<evidence type="ECO:0000256" key="3">
    <source>
        <dbReference type="ARBA" id="ARBA00022989"/>
    </source>
</evidence>
<dbReference type="InterPro" id="IPR017978">
    <property type="entry name" value="GPCR_3_C"/>
</dbReference>
<organism evidence="12 13">
    <name type="scientific">Molorchus minor</name>
    <dbReference type="NCBI Taxonomy" id="1323400"/>
    <lineage>
        <taxon>Eukaryota</taxon>
        <taxon>Metazoa</taxon>
        <taxon>Ecdysozoa</taxon>
        <taxon>Arthropoda</taxon>
        <taxon>Hexapoda</taxon>
        <taxon>Insecta</taxon>
        <taxon>Pterygota</taxon>
        <taxon>Neoptera</taxon>
        <taxon>Endopterygota</taxon>
        <taxon>Coleoptera</taxon>
        <taxon>Polyphaga</taxon>
        <taxon>Cucujiformia</taxon>
        <taxon>Chrysomeloidea</taxon>
        <taxon>Cerambycidae</taxon>
        <taxon>Lamiinae</taxon>
        <taxon>Monochamini</taxon>
        <taxon>Molorchus</taxon>
    </lineage>
</organism>